<dbReference type="Proteomes" id="UP001182304">
    <property type="component" value="Unassembled WGS sequence"/>
</dbReference>
<evidence type="ECO:0000313" key="1">
    <source>
        <dbReference type="EMBL" id="MDT3453511.1"/>
    </source>
</evidence>
<proteinExistence type="predicted"/>
<accession>A0AAW8VAX5</accession>
<dbReference type="RefSeq" id="WP_223132067.1">
    <property type="nucleotide sequence ID" value="NZ_CP082272.1"/>
</dbReference>
<gene>
    <name evidence="1" type="ORF">NQF69_12130</name>
</gene>
<organism evidence="1 2">
    <name type="scientific">Pasteurella multocida</name>
    <dbReference type="NCBI Taxonomy" id="747"/>
    <lineage>
        <taxon>Bacteria</taxon>
        <taxon>Pseudomonadati</taxon>
        <taxon>Pseudomonadota</taxon>
        <taxon>Gammaproteobacteria</taxon>
        <taxon>Pasteurellales</taxon>
        <taxon>Pasteurellaceae</taxon>
        <taxon>Pasteurella</taxon>
    </lineage>
</organism>
<name>A0AAW8VAX5_PASMD</name>
<sequence length="124" mass="14629">MTTDVNKILSEIKAGFSEHKKQVFEETKRKVLDEVMERIKERCANGYNTIAFKLYNEGKANKVKFLLELLGFTCEIIKRSDEDDRYYGAPDGCDFVRNLWVDNYGCESRGTVFYLKTYWSFDYE</sequence>
<evidence type="ECO:0000313" key="2">
    <source>
        <dbReference type="Proteomes" id="UP001182304"/>
    </source>
</evidence>
<reference evidence="1" key="1">
    <citation type="submission" date="2022-07" db="EMBL/GenBank/DDBJ databases">
        <title>Sequence of Pasteurella multocoda 17BRD-035.</title>
        <authorList>
            <person name="Roy Chowdhury P."/>
            <person name="Alhamami T."/>
            <person name="Trott D.J."/>
            <person name="Djordvevic S.P."/>
        </authorList>
    </citation>
    <scope>NUCLEOTIDE SEQUENCE</scope>
    <source>
        <strain evidence="1">17BRD-035</strain>
    </source>
</reference>
<dbReference type="EMBL" id="JANIEN010000029">
    <property type="protein sequence ID" value="MDT3453511.1"/>
    <property type="molecule type" value="Genomic_DNA"/>
</dbReference>
<dbReference type="AlphaFoldDB" id="A0AAW8VAX5"/>
<protein>
    <submittedName>
        <fullName evidence="1">Uncharacterized protein</fullName>
    </submittedName>
</protein>
<comment type="caution">
    <text evidence="1">The sequence shown here is derived from an EMBL/GenBank/DDBJ whole genome shotgun (WGS) entry which is preliminary data.</text>
</comment>